<evidence type="ECO:0000313" key="2">
    <source>
        <dbReference type="EMBL" id="CVI62393.1"/>
    </source>
</evidence>
<reference evidence="2" key="1">
    <citation type="submission" date="2016-01" db="EMBL/GenBank/DDBJ databases">
        <authorList>
            <person name="Regsiter A."/>
            <person name="william w."/>
        </authorList>
    </citation>
    <scope>NUCLEOTIDE SEQUENCE</scope>
    <source>
        <strain evidence="2">NCPPB 1641</strain>
    </source>
</reference>
<evidence type="ECO:0000256" key="1">
    <source>
        <dbReference type="SAM" id="MobiDB-lite"/>
    </source>
</evidence>
<name>A0A1S7U6B9_9HYPH</name>
<dbReference type="Proteomes" id="UP000192140">
    <property type="component" value="Unassembled WGS sequence"/>
</dbReference>
<feature type="region of interest" description="Disordered" evidence="1">
    <location>
        <begin position="1"/>
        <end position="30"/>
    </location>
</feature>
<dbReference type="AlphaFoldDB" id="A0A1S7U6B9"/>
<keyword evidence="3" id="KW-1185">Reference proteome</keyword>
<sequence length="57" mass="6158">MSGGKLRSPINTACRHRQARGDNNGKNISKFVSDTGQTVITGARRCGSIDRQRPGMV</sequence>
<comment type="caution">
    <text evidence="2">The sequence shown here is derived from an EMBL/GenBank/DDBJ whole genome shotgun (WGS) entry which is preliminary data.</text>
</comment>
<accession>A0A1S7U6B9</accession>
<evidence type="ECO:0000313" key="3">
    <source>
        <dbReference type="Proteomes" id="UP000192140"/>
    </source>
</evidence>
<dbReference type="EMBL" id="FCNP01000043">
    <property type="protein sequence ID" value="CVI62393.1"/>
    <property type="molecule type" value="Genomic_DNA"/>
</dbReference>
<protein>
    <submittedName>
        <fullName evidence="2">Uncharacterized protein</fullName>
    </submittedName>
</protein>
<proteinExistence type="predicted"/>
<organism evidence="2 3">
    <name type="scientific">Agrobacterium deltaense NCPPB 1641</name>
    <dbReference type="NCBI Taxonomy" id="1183425"/>
    <lineage>
        <taxon>Bacteria</taxon>
        <taxon>Pseudomonadati</taxon>
        <taxon>Pseudomonadota</taxon>
        <taxon>Alphaproteobacteria</taxon>
        <taxon>Hyphomicrobiales</taxon>
        <taxon>Rhizobiaceae</taxon>
        <taxon>Rhizobium/Agrobacterium group</taxon>
        <taxon>Agrobacterium</taxon>
    </lineage>
</organism>
<gene>
    <name evidence="2" type="ORF">AGR7A_Lc50169</name>
</gene>